<reference evidence="2" key="1">
    <citation type="submission" date="2020-01" db="EMBL/GenBank/DDBJ databases">
        <authorList>
            <person name="Mishra B."/>
        </authorList>
    </citation>
    <scope>NUCLEOTIDE SEQUENCE [LARGE SCALE GENOMIC DNA]</scope>
</reference>
<dbReference type="GO" id="GO:0002161">
    <property type="term" value="F:aminoacyl-tRNA deacylase activity"/>
    <property type="evidence" value="ECO:0007669"/>
    <property type="project" value="TreeGrafter"/>
</dbReference>
<dbReference type="Pfam" id="PF01411">
    <property type="entry name" value="tRNA-synt_2c"/>
    <property type="match status" value="1"/>
</dbReference>
<feature type="domain" description="Alanyl-tRNA synthetase class IIc N-terminal" evidence="1">
    <location>
        <begin position="15"/>
        <end position="54"/>
    </location>
</feature>
<name>A0A6D2I4D4_9BRAS</name>
<evidence type="ECO:0000259" key="1">
    <source>
        <dbReference type="Pfam" id="PF01411"/>
    </source>
</evidence>
<dbReference type="PANTHER" id="PTHR11777:SF9">
    <property type="entry name" value="ALANINE--TRNA LIGASE, CYTOPLASMIC"/>
    <property type="match status" value="1"/>
</dbReference>
<accession>A0A6D2I4D4</accession>
<dbReference type="GO" id="GO:0006419">
    <property type="term" value="P:alanyl-tRNA aminoacylation"/>
    <property type="evidence" value="ECO:0007669"/>
    <property type="project" value="InterPro"/>
</dbReference>
<dbReference type="InterPro" id="IPR050058">
    <property type="entry name" value="Ala-tRNA_ligase"/>
</dbReference>
<keyword evidence="3" id="KW-1185">Reference proteome</keyword>
<dbReference type="PANTHER" id="PTHR11777">
    <property type="entry name" value="ALANYL-TRNA SYNTHETASE"/>
    <property type="match status" value="1"/>
</dbReference>
<dbReference type="GO" id="GO:0005524">
    <property type="term" value="F:ATP binding"/>
    <property type="evidence" value="ECO:0007669"/>
    <property type="project" value="InterPro"/>
</dbReference>
<dbReference type="Gene3D" id="3.30.930.10">
    <property type="entry name" value="Bira Bifunctional Protein, Domain 2"/>
    <property type="match status" value="1"/>
</dbReference>
<proteinExistence type="predicted"/>
<dbReference type="OrthoDB" id="2423964at2759"/>
<dbReference type="GO" id="GO:0004813">
    <property type="term" value="F:alanine-tRNA ligase activity"/>
    <property type="evidence" value="ECO:0007669"/>
    <property type="project" value="InterPro"/>
</dbReference>
<evidence type="ECO:0000313" key="2">
    <source>
        <dbReference type="EMBL" id="CAA7020101.1"/>
    </source>
</evidence>
<dbReference type="GO" id="GO:0009507">
    <property type="term" value="C:chloroplast"/>
    <property type="evidence" value="ECO:0007669"/>
    <property type="project" value="TreeGrafter"/>
</dbReference>
<dbReference type="GO" id="GO:0005739">
    <property type="term" value="C:mitochondrion"/>
    <property type="evidence" value="ECO:0007669"/>
    <property type="project" value="TreeGrafter"/>
</dbReference>
<gene>
    <name evidence="2" type="ORF">MERR_LOCUS7336</name>
</gene>
<dbReference type="Proteomes" id="UP000467841">
    <property type="component" value="Unassembled WGS sequence"/>
</dbReference>
<sequence>MPGESKMIEWPAKRVRETFIDFFNRKSHKSWPSSSVVPDNDPTLFFANAGTKLFFFQNFDFFLTSISGGDVVWLTGGGDAAEARLEQEKPIWV</sequence>
<evidence type="ECO:0000313" key="3">
    <source>
        <dbReference type="Proteomes" id="UP000467841"/>
    </source>
</evidence>
<dbReference type="SUPFAM" id="SSF55681">
    <property type="entry name" value="Class II aaRS and biotin synthetases"/>
    <property type="match status" value="1"/>
</dbReference>
<dbReference type="InterPro" id="IPR018164">
    <property type="entry name" value="Ala-tRNA-synth_IIc_N"/>
</dbReference>
<dbReference type="InterPro" id="IPR045864">
    <property type="entry name" value="aa-tRNA-synth_II/BPL/LPL"/>
</dbReference>
<organism evidence="2 3">
    <name type="scientific">Microthlaspi erraticum</name>
    <dbReference type="NCBI Taxonomy" id="1685480"/>
    <lineage>
        <taxon>Eukaryota</taxon>
        <taxon>Viridiplantae</taxon>
        <taxon>Streptophyta</taxon>
        <taxon>Embryophyta</taxon>
        <taxon>Tracheophyta</taxon>
        <taxon>Spermatophyta</taxon>
        <taxon>Magnoliopsida</taxon>
        <taxon>eudicotyledons</taxon>
        <taxon>Gunneridae</taxon>
        <taxon>Pentapetalae</taxon>
        <taxon>rosids</taxon>
        <taxon>malvids</taxon>
        <taxon>Brassicales</taxon>
        <taxon>Brassicaceae</taxon>
        <taxon>Coluteocarpeae</taxon>
        <taxon>Microthlaspi</taxon>
    </lineage>
</organism>
<protein>
    <recommendedName>
        <fullName evidence="1">Alanyl-tRNA synthetase class IIc N-terminal domain-containing protein</fullName>
    </recommendedName>
</protein>
<dbReference type="EMBL" id="CACVBM020000521">
    <property type="protein sequence ID" value="CAA7020101.1"/>
    <property type="molecule type" value="Genomic_DNA"/>
</dbReference>
<dbReference type="AlphaFoldDB" id="A0A6D2I4D4"/>
<comment type="caution">
    <text evidence="2">The sequence shown here is derived from an EMBL/GenBank/DDBJ whole genome shotgun (WGS) entry which is preliminary data.</text>
</comment>